<reference evidence="5" key="1">
    <citation type="submission" date="2023-03" db="EMBL/GenBank/DDBJ databases">
        <title>Massive genome expansion in bonnet fungi (Mycena s.s.) driven by repeated elements and novel gene families across ecological guilds.</title>
        <authorList>
            <consortium name="Lawrence Berkeley National Laboratory"/>
            <person name="Harder C.B."/>
            <person name="Miyauchi S."/>
            <person name="Viragh M."/>
            <person name="Kuo A."/>
            <person name="Thoen E."/>
            <person name="Andreopoulos B."/>
            <person name="Lu D."/>
            <person name="Skrede I."/>
            <person name="Drula E."/>
            <person name="Henrissat B."/>
            <person name="Morin E."/>
            <person name="Kohler A."/>
            <person name="Barry K."/>
            <person name="LaButti K."/>
            <person name="Morin E."/>
            <person name="Salamov A."/>
            <person name="Lipzen A."/>
            <person name="Mereny Z."/>
            <person name="Hegedus B."/>
            <person name="Baldrian P."/>
            <person name="Stursova M."/>
            <person name="Weitz H."/>
            <person name="Taylor A."/>
            <person name="Grigoriev I.V."/>
            <person name="Nagy L.G."/>
            <person name="Martin F."/>
            <person name="Kauserud H."/>
        </authorList>
    </citation>
    <scope>NUCLEOTIDE SEQUENCE</scope>
    <source>
        <strain evidence="5">CBHHK182m</strain>
    </source>
</reference>
<proteinExistence type="inferred from homology"/>
<dbReference type="GO" id="GO:0022857">
    <property type="term" value="F:transmembrane transporter activity"/>
    <property type="evidence" value="ECO:0007669"/>
    <property type="project" value="InterPro"/>
</dbReference>
<sequence>MIFVPALVSGHFFDQGHFKIPFLIASVLIVAATFLVAQCTQYWHFLLCQGFATGLGSGILFGPINAVIGHWFKKKRGLATGFLATGSSIGGTVFPIVARNLIPRVGFPWTMRIFGFILLCSLGVANLTVRRRLPPKETGGLFNPVAFRNPAYTVYCIAGIVAFLGLYTLLTYIDISATFVGIPSDFAFYLISIANAASLFGRLVAGVTTDKFGAVNVISPMTAVAAILTYVWPLARSKGSFVAIALIYGFSSGVYVSSFILPIYYLGEIEDMGRRSGMAMTLTALGAVAGPPISGAINTATGGYTAVGYYAGSMILAAIVLMLISRHLVLRQLWGKF</sequence>
<dbReference type="InterPro" id="IPR020846">
    <property type="entry name" value="MFS_dom"/>
</dbReference>
<feature type="transmembrane region" description="Helical" evidence="3">
    <location>
        <begin position="278"/>
        <end position="297"/>
    </location>
</feature>
<dbReference type="Proteomes" id="UP001215598">
    <property type="component" value="Unassembled WGS sequence"/>
</dbReference>
<keyword evidence="3" id="KW-0472">Membrane</keyword>
<keyword evidence="6" id="KW-1185">Reference proteome</keyword>
<name>A0AAD7IPJ5_9AGAR</name>
<accession>A0AAD7IPJ5</accession>
<evidence type="ECO:0000313" key="5">
    <source>
        <dbReference type="EMBL" id="KAJ7747756.1"/>
    </source>
</evidence>
<feature type="transmembrane region" description="Helical" evidence="3">
    <location>
        <begin position="20"/>
        <end position="37"/>
    </location>
</feature>
<comment type="subcellular location">
    <subcellularLocation>
        <location evidence="1">Membrane</location>
        <topology evidence="1">Multi-pass membrane protein</topology>
    </subcellularLocation>
</comment>
<dbReference type="PANTHER" id="PTHR11360:SF234">
    <property type="entry name" value="MFS-TYPE TRANSPORTER DBAD-RELATED"/>
    <property type="match status" value="1"/>
</dbReference>
<dbReference type="InterPro" id="IPR050327">
    <property type="entry name" value="Proton-linked_MCT"/>
</dbReference>
<feature type="transmembrane region" description="Helical" evidence="3">
    <location>
        <begin position="309"/>
        <end position="329"/>
    </location>
</feature>
<keyword evidence="3" id="KW-1133">Transmembrane helix</keyword>
<dbReference type="Pfam" id="PF07690">
    <property type="entry name" value="MFS_1"/>
    <property type="match status" value="1"/>
</dbReference>
<evidence type="ECO:0000256" key="2">
    <source>
        <dbReference type="ARBA" id="ARBA00006727"/>
    </source>
</evidence>
<dbReference type="InterPro" id="IPR036259">
    <property type="entry name" value="MFS_trans_sf"/>
</dbReference>
<protein>
    <submittedName>
        <fullName evidence="5">Major facilitator superfamily domain-containing protein</fullName>
    </submittedName>
</protein>
<feature type="transmembrane region" description="Helical" evidence="3">
    <location>
        <begin position="150"/>
        <end position="170"/>
    </location>
</feature>
<keyword evidence="3" id="KW-0812">Transmembrane</keyword>
<dbReference type="PANTHER" id="PTHR11360">
    <property type="entry name" value="MONOCARBOXYLATE TRANSPORTER"/>
    <property type="match status" value="1"/>
</dbReference>
<dbReference type="PROSITE" id="PS50850">
    <property type="entry name" value="MFS"/>
    <property type="match status" value="1"/>
</dbReference>
<feature type="transmembrane region" description="Helical" evidence="3">
    <location>
        <begin position="241"/>
        <end position="266"/>
    </location>
</feature>
<dbReference type="EMBL" id="JARKIB010000075">
    <property type="protein sequence ID" value="KAJ7747756.1"/>
    <property type="molecule type" value="Genomic_DNA"/>
</dbReference>
<comment type="caution">
    <text evidence="5">The sequence shown here is derived from an EMBL/GenBank/DDBJ whole genome shotgun (WGS) entry which is preliminary data.</text>
</comment>
<organism evidence="5 6">
    <name type="scientific">Mycena metata</name>
    <dbReference type="NCBI Taxonomy" id="1033252"/>
    <lineage>
        <taxon>Eukaryota</taxon>
        <taxon>Fungi</taxon>
        <taxon>Dikarya</taxon>
        <taxon>Basidiomycota</taxon>
        <taxon>Agaricomycotina</taxon>
        <taxon>Agaricomycetes</taxon>
        <taxon>Agaricomycetidae</taxon>
        <taxon>Agaricales</taxon>
        <taxon>Marasmiineae</taxon>
        <taxon>Mycenaceae</taxon>
        <taxon>Mycena</taxon>
    </lineage>
</organism>
<evidence type="ECO:0000256" key="1">
    <source>
        <dbReference type="ARBA" id="ARBA00004141"/>
    </source>
</evidence>
<feature type="transmembrane region" description="Helical" evidence="3">
    <location>
        <begin position="186"/>
        <end position="205"/>
    </location>
</feature>
<gene>
    <name evidence="5" type="ORF">B0H16DRAFT_1461846</name>
</gene>
<evidence type="ECO:0000256" key="3">
    <source>
        <dbReference type="SAM" id="Phobius"/>
    </source>
</evidence>
<dbReference type="InterPro" id="IPR011701">
    <property type="entry name" value="MFS"/>
</dbReference>
<dbReference type="AlphaFoldDB" id="A0AAD7IPJ5"/>
<feature type="transmembrane region" description="Helical" evidence="3">
    <location>
        <begin position="43"/>
        <end position="66"/>
    </location>
</feature>
<feature type="transmembrane region" description="Helical" evidence="3">
    <location>
        <begin position="78"/>
        <end position="97"/>
    </location>
</feature>
<evidence type="ECO:0000313" key="6">
    <source>
        <dbReference type="Proteomes" id="UP001215598"/>
    </source>
</evidence>
<dbReference type="Gene3D" id="1.20.1250.20">
    <property type="entry name" value="MFS general substrate transporter like domains"/>
    <property type="match status" value="2"/>
</dbReference>
<dbReference type="SUPFAM" id="SSF103473">
    <property type="entry name" value="MFS general substrate transporter"/>
    <property type="match status" value="1"/>
</dbReference>
<comment type="similarity">
    <text evidence="2">Belongs to the major facilitator superfamily. Monocarboxylate porter (TC 2.A.1.13) family.</text>
</comment>
<feature type="transmembrane region" description="Helical" evidence="3">
    <location>
        <begin position="212"/>
        <end position="235"/>
    </location>
</feature>
<feature type="domain" description="Major facilitator superfamily (MFS) profile" evidence="4">
    <location>
        <begin position="1"/>
        <end position="329"/>
    </location>
</feature>
<feature type="transmembrane region" description="Helical" evidence="3">
    <location>
        <begin position="109"/>
        <end position="129"/>
    </location>
</feature>
<evidence type="ECO:0000259" key="4">
    <source>
        <dbReference type="PROSITE" id="PS50850"/>
    </source>
</evidence>
<dbReference type="GO" id="GO:0016020">
    <property type="term" value="C:membrane"/>
    <property type="evidence" value="ECO:0007669"/>
    <property type="project" value="UniProtKB-SubCell"/>
</dbReference>